<dbReference type="Proteomes" id="UP001283361">
    <property type="component" value="Unassembled WGS sequence"/>
</dbReference>
<organism evidence="2 3">
    <name type="scientific">Elysia crispata</name>
    <name type="common">lettuce slug</name>
    <dbReference type="NCBI Taxonomy" id="231223"/>
    <lineage>
        <taxon>Eukaryota</taxon>
        <taxon>Metazoa</taxon>
        <taxon>Spiralia</taxon>
        <taxon>Lophotrochozoa</taxon>
        <taxon>Mollusca</taxon>
        <taxon>Gastropoda</taxon>
        <taxon>Heterobranchia</taxon>
        <taxon>Euthyneura</taxon>
        <taxon>Panpulmonata</taxon>
        <taxon>Sacoglossa</taxon>
        <taxon>Placobranchoidea</taxon>
        <taxon>Plakobranchidae</taxon>
        <taxon>Elysia</taxon>
    </lineage>
</organism>
<accession>A0AAE0YPD5</accession>
<evidence type="ECO:0000313" key="3">
    <source>
        <dbReference type="Proteomes" id="UP001283361"/>
    </source>
</evidence>
<name>A0AAE0YPD5_9GAST</name>
<feature type="region of interest" description="Disordered" evidence="1">
    <location>
        <begin position="1"/>
        <end position="26"/>
    </location>
</feature>
<proteinExistence type="predicted"/>
<reference evidence="2" key="1">
    <citation type="journal article" date="2023" name="G3 (Bethesda)">
        <title>A reference genome for the long-term kleptoplast-retaining sea slug Elysia crispata morphotype clarki.</title>
        <authorList>
            <person name="Eastman K.E."/>
            <person name="Pendleton A.L."/>
            <person name="Shaikh M.A."/>
            <person name="Suttiyut T."/>
            <person name="Ogas R."/>
            <person name="Tomko P."/>
            <person name="Gavelis G."/>
            <person name="Widhalm J.R."/>
            <person name="Wisecaver J.H."/>
        </authorList>
    </citation>
    <scope>NUCLEOTIDE SEQUENCE</scope>
    <source>
        <strain evidence="2">ECLA1</strain>
    </source>
</reference>
<dbReference type="AlphaFoldDB" id="A0AAE0YPD5"/>
<comment type="caution">
    <text evidence="2">The sequence shown here is derived from an EMBL/GenBank/DDBJ whole genome shotgun (WGS) entry which is preliminary data.</text>
</comment>
<gene>
    <name evidence="2" type="ORF">RRG08_020620</name>
</gene>
<evidence type="ECO:0000256" key="1">
    <source>
        <dbReference type="SAM" id="MobiDB-lite"/>
    </source>
</evidence>
<evidence type="ECO:0000313" key="2">
    <source>
        <dbReference type="EMBL" id="KAK3753549.1"/>
    </source>
</evidence>
<protein>
    <submittedName>
        <fullName evidence="2">Uncharacterized protein</fullName>
    </submittedName>
</protein>
<sequence>MSTPASQQTLNPRRQTRGGNWREIKETRAPLVSGSDRKITAARAVSVCRLKTGLHESHDLVWPAISHVRKT</sequence>
<feature type="compositionally biased region" description="Polar residues" evidence="1">
    <location>
        <begin position="1"/>
        <end position="13"/>
    </location>
</feature>
<keyword evidence="3" id="KW-1185">Reference proteome</keyword>
<dbReference type="EMBL" id="JAWDGP010005709">
    <property type="protein sequence ID" value="KAK3753549.1"/>
    <property type="molecule type" value="Genomic_DNA"/>
</dbReference>